<comment type="catalytic activity">
    <reaction evidence="7">
        <text>D-ribose 5-phosphate + ATP = 5-phospho-alpha-D-ribose 1-diphosphate + AMP + H(+)</text>
        <dbReference type="Rhea" id="RHEA:15609"/>
        <dbReference type="ChEBI" id="CHEBI:15378"/>
        <dbReference type="ChEBI" id="CHEBI:30616"/>
        <dbReference type="ChEBI" id="CHEBI:58017"/>
        <dbReference type="ChEBI" id="CHEBI:78346"/>
        <dbReference type="ChEBI" id="CHEBI:456215"/>
        <dbReference type="EC" id="2.7.6.1"/>
    </reaction>
</comment>
<dbReference type="InterPro" id="IPR005946">
    <property type="entry name" value="Rib-P_diPkinase"/>
</dbReference>
<dbReference type="SMART" id="SM01400">
    <property type="entry name" value="Pribosyltran_N"/>
    <property type="match status" value="1"/>
</dbReference>
<dbReference type="Proteomes" id="UP000002457">
    <property type="component" value="Chromosome"/>
</dbReference>
<dbReference type="eggNOG" id="arCOG00067">
    <property type="taxonomic scope" value="Archaea"/>
</dbReference>
<dbReference type="Gene3D" id="3.40.50.2020">
    <property type="match status" value="2"/>
</dbReference>
<dbReference type="GO" id="GO:0005737">
    <property type="term" value="C:cytoplasm"/>
    <property type="evidence" value="ECO:0007669"/>
    <property type="project" value="TreeGrafter"/>
</dbReference>
<dbReference type="SUPFAM" id="SSF53271">
    <property type="entry name" value="PRTase-like"/>
    <property type="match status" value="1"/>
</dbReference>
<dbReference type="GO" id="GO:0004749">
    <property type="term" value="F:ribose phosphate diphosphokinase activity"/>
    <property type="evidence" value="ECO:0007669"/>
    <property type="project" value="UniProtKB-EC"/>
</dbReference>
<feature type="domain" description="Ribose-phosphate pyrophosphokinase N-terminal" evidence="10">
    <location>
        <begin position="1"/>
        <end position="105"/>
    </location>
</feature>
<name>B8GFS6_METPE</name>
<dbReference type="GO" id="GO:0016301">
    <property type="term" value="F:kinase activity"/>
    <property type="evidence" value="ECO:0007669"/>
    <property type="project" value="UniProtKB-KW"/>
</dbReference>
<evidence type="ECO:0000256" key="7">
    <source>
        <dbReference type="ARBA" id="ARBA00049535"/>
    </source>
</evidence>
<dbReference type="NCBIfam" id="NF002095">
    <property type="entry name" value="PRK00934.1"/>
    <property type="match status" value="1"/>
</dbReference>
<evidence type="ECO:0000313" key="12">
    <source>
        <dbReference type="Proteomes" id="UP000002457"/>
    </source>
</evidence>
<dbReference type="NCBIfam" id="TIGR01251">
    <property type="entry name" value="ribP_PPkin"/>
    <property type="match status" value="1"/>
</dbReference>
<protein>
    <recommendedName>
        <fullName evidence="1">ribose-phosphate diphosphokinase</fullName>
        <ecNumber evidence="1">2.7.6.1</ecNumber>
    </recommendedName>
</protein>
<dbReference type="GeneID" id="7272517"/>
<dbReference type="EMBL" id="CP001338">
    <property type="protein sequence ID" value="ACL17959.1"/>
    <property type="molecule type" value="Genomic_DNA"/>
</dbReference>
<dbReference type="PANTHER" id="PTHR10210:SF32">
    <property type="entry name" value="RIBOSE-PHOSPHATE PYROPHOSPHOKINASE 2"/>
    <property type="match status" value="1"/>
</dbReference>
<dbReference type="GO" id="GO:0002189">
    <property type="term" value="C:ribose phosphate diphosphokinase complex"/>
    <property type="evidence" value="ECO:0007669"/>
    <property type="project" value="TreeGrafter"/>
</dbReference>
<gene>
    <name evidence="11" type="ordered locus">Mpal_2695</name>
</gene>
<evidence type="ECO:0000256" key="1">
    <source>
        <dbReference type="ARBA" id="ARBA00013247"/>
    </source>
</evidence>
<dbReference type="GO" id="GO:0006015">
    <property type="term" value="P:5-phosphoribose 1-diphosphate biosynthetic process"/>
    <property type="evidence" value="ECO:0007669"/>
    <property type="project" value="TreeGrafter"/>
</dbReference>
<keyword evidence="2 11" id="KW-0808">Transferase</keyword>
<proteinExistence type="inferred from homology"/>
<keyword evidence="6" id="KW-0067">ATP-binding</keyword>
<evidence type="ECO:0000256" key="5">
    <source>
        <dbReference type="ARBA" id="ARBA00022777"/>
    </source>
</evidence>
<keyword evidence="4" id="KW-0547">Nucleotide-binding</keyword>
<keyword evidence="5 11" id="KW-0418">Kinase</keyword>
<dbReference type="InterPro" id="IPR000836">
    <property type="entry name" value="PRTase_dom"/>
</dbReference>
<reference evidence="11 12" key="1">
    <citation type="journal article" date="2015" name="Genome Announc.">
        <title>Complete Genome Sequence of Methanosphaerula palustris E1-9CT, a Hydrogenotrophic Methanogen Isolated from a Minerotrophic Fen Peatland.</title>
        <authorList>
            <person name="Cadillo-Quiroz H."/>
            <person name="Browne P."/>
            <person name="Kyrpides N."/>
            <person name="Woyke T."/>
            <person name="Goodwin L."/>
            <person name="Detter C."/>
            <person name="Yavitt J.B."/>
            <person name="Zinder S.H."/>
        </authorList>
    </citation>
    <scope>NUCLEOTIDE SEQUENCE [LARGE SCALE GENOMIC DNA]</scope>
    <source>
        <strain evidence="12">ATCC BAA-1556 / DSM 19958 / E1-9c</strain>
    </source>
</reference>
<dbReference type="KEGG" id="mpl:Mpal_2695"/>
<keyword evidence="12" id="KW-1185">Reference proteome</keyword>
<dbReference type="OrthoDB" id="371997at2157"/>
<dbReference type="GO" id="GO:0000287">
    <property type="term" value="F:magnesium ion binding"/>
    <property type="evidence" value="ECO:0007669"/>
    <property type="project" value="InterPro"/>
</dbReference>
<sequence length="281" mass="29842">MKVISTERSQVLGARVAASLGVELVDVKFSQFPDGESYLNRSSLDDQTVIIGSVTDNNALVELLLLIDACDTSENTLILPYMAYARQDQRFKDGEPISARAVARAVSRGVSRVKTINIHQEEALSYFDVPAEDLSMAPDIGRHLQVMGLTDPLLLAPDEGAARFVADVAAADGWDCDHLQKTRHSGDQVTIAPKLLPVEGREVVIIDDIISTGGTLATAAGMLTVQGASRVDAICVHGVLTGGAYAHLCASGVGQVIATDTIERGCSRITAADCIVRALQD</sequence>
<evidence type="ECO:0000259" key="10">
    <source>
        <dbReference type="Pfam" id="PF13793"/>
    </source>
</evidence>
<dbReference type="InterPro" id="IPR029099">
    <property type="entry name" value="Pribosyltran_N"/>
</dbReference>
<dbReference type="STRING" id="521011.Mpal_2695"/>
<dbReference type="PANTHER" id="PTHR10210">
    <property type="entry name" value="RIBOSE-PHOSPHATE DIPHOSPHOKINASE FAMILY MEMBER"/>
    <property type="match status" value="1"/>
</dbReference>
<evidence type="ECO:0000256" key="3">
    <source>
        <dbReference type="ARBA" id="ARBA00022727"/>
    </source>
</evidence>
<evidence type="ECO:0000256" key="2">
    <source>
        <dbReference type="ARBA" id="ARBA00022679"/>
    </source>
</evidence>
<dbReference type="GO" id="GO:0006164">
    <property type="term" value="P:purine nucleotide biosynthetic process"/>
    <property type="evidence" value="ECO:0007669"/>
    <property type="project" value="TreeGrafter"/>
</dbReference>
<dbReference type="HOGENOM" id="CLU_033546_2_2_2"/>
<dbReference type="GO" id="GO:0005524">
    <property type="term" value="F:ATP binding"/>
    <property type="evidence" value="ECO:0007669"/>
    <property type="project" value="UniProtKB-KW"/>
</dbReference>
<dbReference type="EC" id="2.7.6.1" evidence="1"/>
<dbReference type="Pfam" id="PF13793">
    <property type="entry name" value="Pribosyltran_N"/>
    <property type="match status" value="1"/>
</dbReference>
<dbReference type="RefSeq" id="WP_012619278.1">
    <property type="nucleotide sequence ID" value="NC_011832.1"/>
</dbReference>
<organism evidence="11 12">
    <name type="scientific">Methanosphaerula palustris (strain ATCC BAA-1556 / DSM 19958 / E1-9c)</name>
    <dbReference type="NCBI Taxonomy" id="521011"/>
    <lineage>
        <taxon>Archaea</taxon>
        <taxon>Methanobacteriati</taxon>
        <taxon>Methanobacteriota</taxon>
        <taxon>Stenosarchaea group</taxon>
        <taxon>Methanomicrobia</taxon>
        <taxon>Methanomicrobiales</taxon>
        <taxon>Methanoregulaceae</taxon>
        <taxon>Methanosphaerula</taxon>
    </lineage>
</organism>
<accession>B8GFS6</accession>
<dbReference type="Pfam" id="PF00156">
    <property type="entry name" value="Pribosyltran"/>
    <property type="match status" value="1"/>
</dbReference>
<dbReference type="CDD" id="cd06223">
    <property type="entry name" value="PRTases_typeI"/>
    <property type="match status" value="1"/>
</dbReference>
<evidence type="ECO:0000256" key="8">
    <source>
        <dbReference type="RuleBase" id="RU004324"/>
    </source>
</evidence>
<evidence type="ECO:0000256" key="4">
    <source>
        <dbReference type="ARBA" id="ARBA00022741"/>
    </source>
</evidence>
<keyword evidence="3 8" id="KW-0545">Nucleotide biosynthesis</keyword>
<dbReference type="AlphaFoldDB" id="B8GFS6"/>
<comment type="similarity">
    <text evidence="8">Belongs to the ribose-phosphate pyrophosphokinase family.</text>
</comment>
<evidence type="ECO:0000313" key="11">
    <source>
        <dbReference type="EMBL" id="ACL17959.1"/>
    </source>
</evidence>
<dbReference type="FunFam" id="3.40.50.2020:FF:000014">
    <property type="entry name" value="Ribose-phosphate pyrophosphokinase 1"/>
    <property type="match status" value="1"/>
</dbReference>
<evidence type="ECO:0000259" key="9">
    <source>
        <dbReference type="Pfam" id="PF00156"/>
    </source>
</evidence>
<feature type="domain" description="Phosphoribosyltransferase" evidence="9">
    <location>
        <begin position="147"/>
        <end position="237"/>
    </location>
</feature>
<dbReference type="InterPro" id="IPR029057">
    <property type="entry name" value="PRTase-like"/>
</dbReference>
<evidence type="ECO:0000256" key="6">
    <source>
        <dbReference type="ARBA" id="ARBA00022840"/>
    </source>
</evidence>